<reference evidence="2" key="2">
    <citation type="submission" date="2013-04" db="UniProtKB">
        <authorList>
            <consortium name="EnsemblPlants"/>
        </authorList>
    </citation>
    <scope>IDENTIFICATION</scope>
</reference>
<dbReference type="EnsemblPlants" id="OB07G13880.1">
    <property type="protein sequence ID" value="OB07G13880.1"/>
    <property type="gene ID" value="OB07G13880"/>
</dbReference>
<evidence type="ECO:0000313" key="3">
    <source>
        <dbReference type="Proteomes" id="UP000006038"/>
    </source>
</evidence>
<dbReference type="Proteomes" id="UP000006038">
    <property type="component" value="Chromosome 7"/>
</dbReference>
<dbReference type="Gramene" id="OB07G13880.1">
    <property type="protein sequence ID" value="OB07G13880.1"/>
    <property type="gene ID" value="OB07G13880"/>
</dbReference>
<dbReference type="HOGENOM" id="CLU_2982283_0_0_1"/>
<accession>J3MJ06</accession>
<proteinExistence type="predicted"/>
<evidence type="ECO:0000313" key="2">
    <source>
        <dbReference type="EnsemblPlants" id="OB07G13880.1"/>
    </source>
</evidence>
<keyword evidence="3" id="KW-1185">Reference proteome</keyword>
<evidence type="ECO:0000256" key="1">
    <source>
        <dbReference type="SAM" id="MobiDB-lite"/>
    </source>
</evidence>
<feature type="region of interest" description="Disordered" evidence="1">
    <location>
        <begin position="1"/>
        <end position="30"/>
    </location>
</feature>
<protein>
    <submittedName>
        <fullName evidence="2">Uncharacterized protein</fullName>
    </submittedName>
</protein>
<dbReference type="AlphaFoldDB" id="J3MJ06"/>
<name>J3MJ06_ORYBR</name>
<sequence length="58" mass="7006">MRGVCVARSDGPQEEGGVEEEWRHNKRRKRRGQRRLELCGSWRWRSRLHSSLSTTERR</sequence>
<reference evidence="2" key="1">
    <citation type="journal article" date="2013" name="Nat. Commun.">
        <title>Whole-genome sequencing of Oryza brachyantha reveals mechanisms underlying Oryza genome evolution.</title>
        <authorList>
            <person name="Chen J."/>
            <person name="Huang Q."/>
            <person name="Gao D."/>
            <person name="Wang J."/>
            <person name="Lang Y."/>
            <person name="Liu T."/>
            <person name="Li B."/>
            <person name="Bai Z."/>
            <person name="Luis Goicoechea J."/>
            <person name="Liang C."/>
            <person name="Chen C."/>
            <person name="Zhang W."/>
            <person name="Sun S."/>
            <person name="Liao Y."/>
            <person name="Zhang X."/>
            <person name="Yang L."/>
            <person name="Song C."/>
            <person name="Wang M."/>
            <person name="Shi J."/>
            <person name="Liu G."/>
            <person name="Liu J."/>
            <person name="Zhou H."/>
            <person name="Zhou W."/>
            <person name="Yu Q."/>
            <person name="An N."/>
            <person name="Chen Y."/>
            <person name="Cai Q."/>
            <person name="Wang B."/>
            <person name="Liu B."/>
            <person name="Min J."/>
            <person name="Huang Y."/>
            <person name="Wu H."/>
            <person name="Li Z."/>
            <person name="Zhang Y."/>
            <person name="Yin Y."/>
            <person name="Song W."/>
            <person name="Jiang J."/>
            <person name="Jackson S.A."/>
            <person name="Wing R.A."/>
            <person name="Wang J."/>
            <person name="Chen M."/>
        </authorList>
    </citation>
    <scope>NUCLEOTIDE SEQUENCE [LARGE SCALE GENOMIC DNA]</scope>
    <source>
        <strain evidence="2">cv. IRGC 101232</strain>
    </source>
</reference>
<organism evidence="2">
    <name type="scientific">Oryza brachyantha</name>
    <name type="common">malo sina</name>
    <dbReference type="NCBI Taxonomy" id="4533"/>
    <lineage>
        <taxon>Eukaryota</taxon>
        <taxon>Viridiplantae</taxon>
        <taxon>Streptophyta</taxon>
        <taxon>Embryophyta</taxon>
        <taxon>Tracheophyta</taxon>
        <taxon>Spermatophyta</taxon>
        <taxon>Magnoliopsida</taxon>
        <taxon>Liliopsida</taxon>
        <taxon>Poales</taxon>
        <taxon>Poaceae</taxon>
        <taxon>BOP clade</taxon>
        <taxon>Oryzoideae</taxon>
        <taxon>Oryzeae</taxon>
        <taxon>Oryzinae</taxon>
        <taxon>Oryza</taxon>
    </lineage>
</organism>